<evidence type="ECO:0000256" key="13">
    <source>
        <dbReference type="ARBA" id="ARBA00038987"/>
    </source>
</evidence>
<evidence type="ECO:0000256" key="1">
    <source>
        <dbReference type="ARBA" id="ARBA00001946"/>
    </source>
</evidence>
<dbReference type="PhylomeDB" id="A7TGH3"/>
<evidence type="ECO:0000256" key="4">
    <source>
        <dbReference type="ARBA" id="ARBA00010441"/>
    </source>
</evidence>
<dbReference type="EMBL" id="DS480387">
    <property type="protein sequence ID" value="EDO18580.1"/>
    <property type="molecule type" value="Genomic_DNA"/>
</dbReference>
<dbReference type="GO" id="GO:0016020">
    <property type="term" value="C:membrane"/>
    <property type="evidence" value="ECO:0007669"/>
    <property type="project" value="InterPro"/>
</dbReference>
<dbReference type="InParanoid" id="A7TGH3"/>
<feature type="transmembrane region" description="Helical" evidence="16">
    <location>
        <begin position="346"/>
        <end position="366"/>
    </location>
</feature>
<keyword evidence="9 16" id="KW-0472">Membrane</keyword>
<comment type="similarity">
    <text evidence="4 15">Belongs to the CDP-alcohol phosphatidyltransferase class-I family.</text>
</comment>
<feature type="transmembrane region" description="Helical" evidence="16">
    <location>
        <begin position="79"/>
        <end position="95"/>
    </location>
</feature>
<dbReference type="GO" id="GO:0006654">
    <property type="term" value="P:phosphatidic acid biosynthetic process"/>
    <property type="evidence" value="ECO:0007669"/>
    <property type="project" value="EnsemblFungi"/>
</dbReference>
<comment type="pathway">
    <text evidence="12">Phospholipid metabolism; phosphatidylcholine biosynthesis; phosphatidylcholine from phosphocholine: step 2/2.</text>
</comment>
<dbReference type="OrthoDB" id="196717at2759"/>
<dbReference type="InterPro" id="IPR000462">
    <property type="entry name" value="CDP-OH_P_trans"/>
</dbReference>
<dbReference type="PROSITE" id="PS00379">
    <property type="entry name" value="CDP_ALCOHOL_P_TRANSF"/>
    <property type="match status" value="1"/>
</dbReference>
<evidence type="ECO:0000256" key="14">
    <source>
        <dbReference type="ARBA" id="ARBA00051857"/>
    </source>
</evidence>
<evidence type="ECO:0000313" key="18">
    <source>
        <dbReference type="Proteomes" id="UP000000267"/>
    </source>
</evidence>
<evidence type="ECO:0000256" key="16">
    <source>
        <dbReference type="SAM" id="Phobius"/>
    </source>
</evidence>
<dbReference type="RefSeq" id="XP_001646438.1">
    <property type="nucleotide sequence ID" value="XM_001646388.1"/>
</dbReference>
<comment type="subcellular location">
    <subcellularLocation>
        <location evidence="2">Endomembrane system</location>
        <topology evidence="2">Multi-pass membrane protein</topology>
    </subcellularLocation>
</comment>
<evidence type="ECO:0000256" key="5">
    <source>
        <dbReference type="ARBA" id="ARBA00022516"/>
    </source>
</evidence>
<keyword evidence="8 16" id="KW-1133">Transmembrane helix</keyword>
<keyword evidence="6 15" id="KW-0808">Transferase</keyword>
<dbReference type="eggNOG" id="KOG2877">
    <property type="taxonomic scope" value="Eukaryota"/>
</dbReference>
<keyword evidence="5" id="KW-0444">Lipid biosynthesis</keyword>
<dbReference type="InterPro" id="IPR043130">
    <property type="entry name" value="CDP-OH_PTrfase_TM_dom"/>
</dbReference>
<feature type="transmembrane region" description="Helical" evidence="16">
    <location>
        <begin position="138"/>
        <end position="157"/>
    </location>
</feature>
<comment type="catalytic activity">
    <reaction evidence="14">
        <text>CDP-N,N-dimethylethanolamine + a 1,2-diacyl-sn-glycerol = a 1,2-diacyl-sn-glycero-3-phospho-N,N-dimethylethanolamine + CMP + H(+)</text>
        <dbReference type="Rhea" id="RHEA:33775"/>
        <dbReference type="ChEBI" id="CHEBI:15378"/>
        <dbReference type="ChEBI" id="CHEBI:17815"/>
        <dbReference type="ChEBI" id="CHEBI:60377"/>
        <dbReference type="ChEBI" id="CHEBI:64572"/>
        <dbReference type="ChEBI" id="CHEBI:65117"/>
    </reaction>
    <physiologicalReaction direction="left-to-right" evidence="14">
        <dbReference type="Rhea" id="RHEA:33776"/>
    </physiologicalReaction>
</comment>
<organism evidence="18">
    <name type="scientific">Vanderwaltozyma polyspora (strain ATCC 22028 / DSM 70294 / BCRC 21397 / CBS 2163 / NBRC 10782 / NRRL Y-8283 / UCD 57-17)</name>
    <name type="common">Kluyveromyces polysporus</name>
    <dbReference type="NCBI Taxonomy" id="436907"/>
    <lineage>
        <taxon>Eukaryota</taxon>
        <taxon>Fungi</taxon>
        <taxon>Dikarya</taxon>
        <taxon>Ascomycota</taxon>
        <taxon>Saccharomycotina</taxon>
        <taxon>Saccharomycetes</taxon>
        <taxon>Saccharomycetales</taxon>
        <taxon>Saccharomycetaceae</taxon>
        <taxon>Vanderwaltozyma</taxon>
    </lineage>
</organism>
<comment type="cofactor">
    <cofactor evidence="1">
        <name>Mg(2+)</name>
        <dbReference type="ChEBI" id="CHEBI:18420"/>
    </cofactor>
</comment>
<dbReference type="GO" id="GO:0012505">
    <property type="term" value="C:endomembrane system"/>
    <property type="evidence" value="ECO:0007669"/>
    <property type="project" value="UniProtKB-SubCell"/>
</dbReference>
<dbReference type="FunCoup" id="A7TGH3">
    <property type="interactions" value="550"/>
</dbReference>
<evidence type="ECO:0000256" key="9">
    <source>
        <dbReference type="ARBA" id="ARBA00023136"/>
    </source>
</evidence>
<dbReference type="GO" id="GO:0101026">
    <property type="term" value="P:mitotic nuclear membrane biogenesis"/>
    <property type="evidence" value="ECO:0007669"/>
    <property type="project" value="EnsemblFungi"/>
</dbReference>
<keyword evidence="7 16" id="KW-0812">Transmembrane</keyword>
<dbReference type="GO" id="GO:0004142">
    <property type="term" value="F:diacylglycerol cholinephosphotransferase activity"/>
    <property type="evidence" value="ECO:0007669"/>
    <property type="project" value="UniProtKB-EC"/>
</dbReference>
<evidence type="ECO:0000256" key="12">
    <source>
        <dbReference type="ARBA" id="ARBA00037890"/>
    </source>
</evidence>
<dbReference type="Gene3D" id="1.20.120.1760">
    <property type="match status" value="1"/>
</dbReference>
<evidence type="ECO:0000256" key="15">
    <source>
        <dbReference type="RuleBase" id="RU003750"/>
    </source>
</evidence>
<keyword evidence="11" id="KW-1208">Phospholipid metabolism</keyword>
<dbReference type="STRING" id="436907.A7TGH3"/>
<dbReference type="PANTHER" id="PTHR10414">
    <property type="entry name" value="ETHANOLAMINEPHOSPHOTRANSFERASE"/>
    <property type="match status" value="1"/>
</dbReference>
<evidence type="ECO:0000256" key="10">
    <source>
        <dbReference type="ARBA" id="ARBA00023209"/>
    </source>
</evidence>
<keyword evidence="10" id="KW-0443">Lipid metabolism</keyword>
<dbReference type="Pfam" id="PF01066">
    <property type="entry name" value="CDP-OH_P_transf"/>
    <property type="match status" value="1"/>
</dbReference>
<dbReference type="AlphaFoldDB" id="A7TGH3"/>
<comment type="pathway">
    <text evidence="3">Lipid metabolism.</text>
</comment>
<evidence type="ECO:0000256" key="7">
    <source>
        <dbReference type="ARBA" id="ARBA00022692"/>
    </source>
</evidence>
<feature type="transmembrane region" description="Helical" evidence="16">
    <location>
        <begin position="217"/>
        <end position="235"/>
    </location>
</feature>
<dbReference type="HOGENOM" id="CLU_035066_5_2_1"/>
<feature type="transmembrane region" description="Helical" evidence="16">
    <location>
        <begin position="319"/>
        <end position="340"/>
    </location>
</feature>
<dbReference type="FunFam" id="1.20.120.1760:FF:000012">
    <property type="entry name" value="sn-1,2-diacylglycerol cholinephosphotransferase"/>
    <property type="match status" value="1"/>
</dbReference>
<dbReference type="GeneID" id="5546880"/>
<evidence type="ECO:0000256" key="3">
    <source>
        <dbReference type="ARBA" id="ARBA00005189"/>
    </source>
</evidence>
<keyword evidence="18" id="KW-1185">Reference proteome</keyword>
<dbReference type="OMA" id="PCVLTCL"/>
<keyword evidence="10" id="KW-0594">Phospholipid biosynthesis</keyword>
<accession>A7TGH3</accession>
<evidence type="ECO:0000256" key="8">
    <source>
        <dbReference type="ARBA" id="ARBA00022989"/>
    </source>
</evidence>
<dbReference type="KEGG" id="vpo:Kpol_1048p10"/>
<proteinExistence type="inferred from homology"/>
<evidence type="ECO:0000256" key="11">
    <source>
        <dbReference type="ARBA" id="ARBA00023264"/>
    </source>
</evidence>
<dbReference type="PIRSF" id="PIRSF015665">
    <property type="entry name" value="CHOPT"/>
    <property type="match status" value="1"/>
</dbReference>
<evidence type="ECO:0000256" key="6">
    <source>
        <dbReference type="ARBA" id="ARBA00022679"/>
    </source>
</evidence>
<feature type="transmembrane region" description="Helical" evidence="16">
    <location>
        <begin position="169"/>
        <end position="193"/>
    </location>
</feature>
<dbReference type="PANTHER" id="PTHR10414:SF37">
    <property type="entry name" value="BB IN A BOXCAR, ISOFORM C"/>
    <property type="match status" value="1"/>
</dbReference>
<gene>
    <name evidence="17" type="ORF">Kpol_1048p10</name>
</gene>
<evidence type="ECO:0000313" key="17">
    <source>
        <dbReference type="EMBL" id="EDO18580.1"/>
    </source>
</evidence>
<feature type="transmembrane region" description="Helical" evidence="16">
    <location>
        <begin position="265"/>
        <end position="281"/>
    </location>
</feature>
<feature type="transmembrane region" description="Helical" evidence="16">
    <location>
        <begin position="45"/>
        <end position="67"/>
    </location>
</feature>
<protein>
    <recommendedName>
        <fullName evidence="13">diacylglycerol cholinephosphotransferase</fullName>
        <ecNumber evidence="13">2.7.8.2</ecNumber>
    </recommendedName>
</protein>
<evidence type="ECO:0000256" key="2">
    <source>
        <dbReference type="ARBA" id="ARBA00004127"/>
    </source>
</evidence>
<dbReference type="EC" id="2.7.8.2" evidence="13"/>
<reference evidence="17 18" key="1">
    <citation type="journal article" date="2007" name="Proc. Natl. Acad. Sci. U.S.A.">
        <title>Independent sorting-out of thousands of duplicated gene pairs in two yeast species descended from a whole-genome duplication.</title>
        <authorList>
            <person name="Scannell D.R."/>
            <person name="Frank A.C."/>
            <person name="Conant G.C."/>
            <person name="Byrne K.P."/>
            <person name="Woolfit M."/>
            <person name="Wolfe K.H."/>
        </authorList>
    </citation>
    <scope>NUCLEOTIDE SEQUENCE [LARGE SCALE GENOMIC DNA]</scope>
    <source>
        <strain evidence="18">ATCC 22028 / DSM 70294 / BCRC 21397 / CBS 2163 / NBRC 10782 / NRRL Y-8283 / UCD 57-17</strain>
    </source>
</reference>
<dbReference type="InterPro" id="IPR014472">
    <property type="entry name" value="CHOPT"/>
</dbReference>
<feature type="transmembrane region" description="Helical" evidence="16">
    <location>
        <begin position="287"/>
        <end position="307"/>
    </location>
</feature>
<name>A7TGH3_VANPO</name>
<dbReference type="Proteomes" id="UP000000267">
    <property type="component" value="Unassembled WGS sequence"/>
</dbReference>
<dbReference type="InterPro" id="IPR048254">
    <property type="entry name" value="CDP_ALCOHOL_P_TRANSF_CS"/>
</dbReference>
<sequence length="390" mass="43998">MGFFVPYSSLSSLKEYKYQSEDRSLVTKYVLKPYWQKFAPIFPAWMAPNVVTLLGFAFIVINFITVLIVDPTLTQGSPGWAYLSYAIGIFFYQTFDACDGIHARRTGQSGPLGELFDHCIDSINTTLSLIPFCSASRTGYTVLLILSQFTLLLNFYLSTWEEFHTHKLFLSEFSGPVEGILIIAAIFVLSAIYGDEAVWHYNLCTIPIGSEPFNVEFIHFVFVFCTLGLLFNTLSARRNVITYYRASTPDKNTCDAKVDAAMKGLLPFFVFFFSVFTVIIVEPSFITLPFVLTIGLTAAFVVGRIIVSHLTKQPFPMLNLPMFIPSVQLIFYNVAVFILRKDPEEVVKALVWLGLGISFGTHALFINEIIFEFTSYLDVYALSIKHPKKA</sequence>